<gene>
    <name evidence="2" type="ORF">N7460_010889</name>
</gene>
<keyword evidence="3" id="KW-1185">Reference proteome</keyword>
<comment type="caution">
    <text evidence="2">The sequence shown here is derived from an EMBL/GenBank/DDBJ whole genome shotgun (WGS) entry which is preliminary data.</text>
</comment>
<protein>
    <submittedName>
        <fullName evidence="2">Uncharacterized protein</fullName>
    </submittedName>
</protein>
<dbReference type="AlphaFoldDB" id="A0AAD6I4F8"/>
<evidence type="ECO:0000313" key="2">
    <source>
        <dbReference type="EMBL" id="KAJ6030623.1"/>
    </source>
</evidence>
<proteinExistence type="predicted"/>
<dbReference type="Proteomes" id="UP001219568">
    <property type="component" value="Unassembled WGS sequence"/>
</dbReference>
<evidence type="ECO:0000313" key="3">
    <source>
        <dbReference type="Proteomes" id="UP001219568"/>
    </source>
</evidence>
<evidence type="ECO:0000256" key="1">
    <source>
        <dbReference type="SAM" id="MobiDB-lite"/>
    </source>
</evidence>
<feature type="compositionally biased region" description="Polar residues" evidence="1">
    <location>
        <begin position="16"/>
        <end position="33"/>
    </location>
</feature>
<organism evidence="2 3">
    <name type="scientific">Penicillium canescens</name>
    <dbReference type="NCBI Taxonomy" id="5083"/>
    <lineage>
        <taxon>Eukaryota</taxon>
        <taxon>Fungi</taxon>
        <taxon>Dikarya</taxon>
        <taxon>Ascomycota</taxon>
        <taxon>Pezizomycotina</taxon>
        <taxon>Eurotiomycetes</taxon>
        <taxon>Eurotiomycetidae</taxon>
        <taxon>Eurotiales</taxon>
        <taxon>Aspergillaceae</taxon>
        <taxon>Penicillium</taxon>
    </lineage>
</organism>
<dbReference type="EMBL" id="JAQJZL010000014">
    <property type="protein sequence ID" value="KAJ6030623.1"/>
    <property type="molecule type" value="Genomic_DNA"/>
</dbReference>
<name>A0AAD6I4F8_PENCN</name>
<feature type="region of interest" description="Disordered" evidence="1">
    <location>
        <begin position="16"/>
        <end position="43"/>
    </location>
</feature>
<reference evidence="2" key="1">
    <citation type="journal article" date="2023" name="IMA Fungus">
        <title>Comparative genomic study of the Penicillium genus elucidates a diverse pangenome and 15 lateral gene transfer events.</title>
        <authorList>
            <person name="Petersen C."/>
            <person name="Sorensen T."/>
            <person name="Nielsen M.R."/>
            <person name="Sondergaard T.E."/>
            <person name="Sorensen J.L."/>
            <person name="Fitzpatrick D.A."/>
            <person name="Frisvad J.C."/>
            <person name="Nielsen K.L."/>
        </authorList>
    </citation>
    <scope>NUCLEOTIDE SEQUENCE</scope>
    <source>
        <strain evidence="2">IBT 15450</strain>
    </source>
</reference>
<reference evidence="2" key="2">
    <citation type="submission" date="2023-01" db="EMBL/GenBank/DDBJ databases">
        <authorList>
            <person name="Petersen C."/>
        </authorList>
    </citation>
    <scope>NUCLEOTIDE SEQUENCE</scope>
    <source>
        <strain evidence="2">IBT 15450</strain>
    </source>
</reference>
<sequence>MEPIAVDPDFYSIATGFSTDPQDSQSETTSIASSIARGRTRSFPDSNLRSRYQATKEDDYWLVTKHYEALVCVYME</sequence>
<accession>A0AAD6I4F8</accession>